<dbReference type="AlphaFoldDB" id="A0A0C5VNY6"/>
<evidence type="ECO:0000256" key="3">
    <source>
        <dbReference type="SAM" id="SignalP"/>
    </source>
</evidence>
<proteinExistence type="predicted"/>
<dbReference type="EMBL" id="CP007142">
    <property type="protein sequence ID" value="AJQ96011.1"/>
    <property type="molecule type" value="Genomic_DNA"/>
</dbReference>
<dbReference type="PANTHER" id="PTHR31988:SF19">
    <property type="entry name" value="9-O-ACETYL-N-ACETYLNEURAMINIC ACID DEACETYLASE-RELATED"/>
    <property type="match status" value="1"/>
</dbReference>
<feature type="region of interest" description="Disordered" evidence="2">
    <location>
        <begin position="274"/>
        <end position="294"/>
    </location>
</feature>
<dbReference type="InterPro" id="IPR052940">
    <property type="entry name" value="Carb_Esterase_6"/>
</dbReference>
<protein>
    <submittedName>
        <fullName evidence="5">Cellobiohydrolase A (1,4-beta-cellobiosidase A)</fullName>
        <ecNumber evidence="5">3.2.1.8</ecNumber>
    </submittedName>
</protein>
<keyword evidence="1 5" id="KW-0378">Hydrolase</keyword>
<evidence type="ECO:0000313" key="5">
    <source>
        <dbReference type="EMBL" id="AJQ96011.1"/>
    </source>
</evidence>
<dbReference type="KEGG" id="gsn:YC6258_03975"/>
<dbReference type="Gene3D" id="2.60.40.290">
    <property type="match status" value="1"/>
</dbReference>
<dbReference type="InterPro" id="IPR036514">
    <property type="entry name" value="SGNH_hydro_sf"/>
</dbReference>
<gene>
    <name evidence="5" type="ORF">YC6258_03975</name>
</gene>
<feature type="chain" id="PRO_5002183799" evidence="3">
    <location>
        <begin position="24"/>
        <end position="507"/>
    </location>
</feature>
<dbReference type="PROSITE" id="PS51173">
    <property type="entry name" value="CBM2"/>
    <property type="match status" value="1"/>
</dbReference>
<dbReference type="Proteomes" id="UP000032266">
    <property type="component" value="Chromosome"/>
</dbReference>
<dbReference type="OrthoDB" id="4241492at2"/>
<dbReference type="PATRIC" id="fig|1445510.3.peg.3950"/>
<evidence type="ECO:0000256" key="1">
    <source>
        <dbReference type="ARBA" id="ARBA00022801"/>
    </source>
</evidence>
<dbReference type="PANTHER" id="PTHR31988">
    <property type="entry name" value="ESTERASE, PUTATIVE (DUF303)-RELATED"/>
    <property type="match status" value="1"/>
</dbReference>
<dbReference type="InterPro" id="IPR012291">
    <property type="entry name" value="CBM2_carb-bd_dom_sf"/>
</dbReference>
<dbReference type="Pfam" id="PF00553">
    <property type="entry name" value="CBM_2"/>
    <property type="match status" value="1"/>
</dbReference>
<dbReference type="SUPFAM" id="SSF49384">
    <property type="entry name" value="Carbohydrate-binding domain"/>
    <property type="match status" value="1"/>
</dbReference>
<dbReference type="RefSeq" id="WP_052830391.1">
    <property type="nucleotide sequence ID" value="NZ_CP007142.1"/>
</dbReference>
<sequence>MKKLNMIFSLTALISVLVFPAMAEPDPNFHIYLMVGQSNMEGAATIEAQDRVTNARVMVLQDENCPQLGASYGQWRVAAPPLIRCLNSLGLGPGDNFGKVMAENSPSNVTIGLVGAAHGGQKIEYFLKDCDAYNACTPSFGSTPNNLHGGYAWLLDLARKAQQSGVIKGIIFHQGESNTGDPAWPGRVNQLVTDIRNDLGVGDIPFIAGELPYTGCCSSHNRLIAQLPSVISNAHVVKADGGLDIHDEYHWNSAGVREMGLRYANKMLELVDTGASDNNGGSDDNNDGSTGEGDNTIVVRLKGVTGDEAVNLQVGGVTIHAWTASTVMSDTTIHTNANGVIRVGFTNDGGDRDVQVDYVIVNGVVRQAEDQDDNTGVWGNSSCGGGSLSEWLHCNGSIGFGNVDGSTTDPGDGSSDSGSTEPSHVTATLEITNDWGSGYCAAVVVTNDGGPATEWAVEFTIEGQIDSLWNGSWSQVGSSLKVSSGSNWNGKLATGQSSRATGFCAIR</sequence>
<dbReference type="EC" id="3.2.1.8" evidence="5"/>
<dbReference type="GO" id="GO:0030247">
    <property type="term" value="F:polysaccharide binding"/>
    <property type="evidence" value="ECO:0007669"/>
    <property type="project" value="UniProtKB-UniRule"/>
</dbReference>
<dbReference type="Gene3D" id="3.40.50.1110">
    <property type="entry name" value="SGNH hydrolase"/>
    <property type="match status" value="1"/>
</dbReference>
<accession>A0A0C5VNY6</accession>
<name>A0A0C5VNY6_9GAMM</name>
<dbReference type="Gene3D" id="2.60.60.40">
    <property type="match status" value="1"/>
</dbReference>
<dbReference type="InterPro" id="IPR001919">
    <property type="entry name" value="CBD2"/>
</dbReference>
<keyword evidence="3" id="KW-0732">Signal</keyword>
<dbReference type="InterPro" id="IPR008965">
    <property type="entry name" value="CBM2/CBM3_carb-bd_dom_sf"/>
</dbReference>
<evidence type="ECO:0000313" key="6">
    <source>
        <dbReference type="Proteomes" id="UP000032266"/>
    </source>
</evidence>
<dbReference type="InterPro" id="IPR005181">
    <property type="entry name" value="SASA"/>
</dbReference>
<feature type="signal peptide" evidence="3">
    <location>
        <begin position="1"/>
        <end position="23"/>
    </location>
</feature>
<evidence type="ECO:0000259" key="4">
    <source>
        <dbReference type="PROSITE" id="PS51173"/>
    </source>
</evidence>
<dbReference type="Pfam" id="PF03629">
    <property type="entry name" value="SASA"/>
    <property type="match status" value="1"/>
</dbReference>
<dbReference type="STRING" id="1445510.YC6258_03975"/>
<dbReference type="GO" id="GO:0031176">
    <property type="term" value="F:endo-1,4-beta-xylanase activity"/>
    <property type="evidence" value="ECO:0007669"/>
    <property type="project" value="UniProtKB-EC"/>
</dbReference>
<reference evidence="5 6" key="1">
    <citation type="submission" date="2014-01" db="EMBL/GenBank/DDBJ databases">
        <title>Full genme sequencing of cellulolytic bacterium Gynuella sunshinyii YC6258T gen. nov., sp. nov.</title>
        <authorList>
            <person name="Khan H."/>
            <person name="Chung E.J."/>
            <person name="Chung Y.R."/>
        </authorList>
    </citation>
    <scope>NUCLEOTIDE SEQUENCE [LARGE SCALE GENOMIC DNA]</scope>
    <source>
        <strain evidence="5 6">YC6258</strain>
    </source>
</reference>
<dbReference type="SUPFAM" id="SSF52266">
    <property type="entry name" value="SGNH hydrolase"/>
    <property type="match status" value="1"/>
</dbReference>
<feature type="domain" description="CBM2" evidence="4">
    <location>
        <begin position="418"/>
        <end position="507"/>
    </location>
</feature>
<organism evidence="5 6">
    <name type="scientific">Gynuella sunshinyii YC6258</name>
    <dbReference type="NCBI Taxonomy" id="1445510"/>
    <lineage>
        <taxon>Bacteria</taxon>
        <taxon>Pseudomonadati</taxon>
        <taxon>Pseudomonadota</taxon>
        <taxon>Gammaproteobacteria</taxon>
        <taxon>Oceanospirillales</taxon>
        <taxon>Saccharospirillaceae</taxon>
        <taxon>Gynuella</taxon>
    </lineage>
</organism>
<dbReference type="GO" id="GO:0016788">
    <property type="term" value="F:hydrolase activity, acting on ester bonds"/>
    <property type="evidence" value="ECO:0007669"/>
    <property type="project" value="UniProtKB-ARBA"/>
</dbReference>
<keyword evidence="5" id="KW-0326">Glycosidase</keyword>
<dbReference type="SMART" id="SM00637">
    <property type="entry name" value="CBD_II"/>
    <property type="match status" value="1"/>
</dbReference>
<keyword evidence="6" id="KW-1185">Reference proteome</keyword>
<feature type="compositionally biased region" description="Low complexity" evidence="2">
    <location>
        <begin position="404"/>
        <end position="420"/>
    </location>
</feature>
<dbReference type="HOGENOM" id="CLU_537214_0_0_6"/>
<evidence type="ECO:0000256" key="2">
    <source>
        <dbReference type="SAM" id="MobiDB-lite"/>
    </source>
</evidence>
<feature type="region of interest" description="Disordered" evidence="2">
    <location>
        <begin position="403"/>
        <end position="423"/>
    </location>
</feature>
<dbReference type="GO" id="GO:0005975">
    <property type="term" value="P:carbohydrate metabolic process"/>
    <property type="evidence" value="ECO:0007669"/>
    <property type="project" value="InterPro"/>
</dbReference>